<dbReference type="SUPFAM" id="SSF48452">
    <property type="entry name" value="TPR-like"/>
    <property type="match status" value="1"/>
</dbReference>
<dbReference type="RefSeq" id="WP_309797158.1">
    <property type="nucleotide sequence ID" value="NZ_BAAAHY010000001.1"/>
</dbReference>
<dbReference type="EMBL" id="JAVDQF010000001">
    <property type="protein sequence ID" value="MDR6269104.1"/>
    <property type="molecule type" value="Genomic_DNA"/>
</dbReference>
<evidence type="ECO:0000313" key="3">
    <source>
        <dbReference type="Proteomes" id="UP001185069"/>
    </source>
</evidence>
<gene>
    <name evidence="2" type="ORF">JOE69_001342</name>
</gene>
<evidence type="ECO:0000259" key="1">
    <source>
        <dbReference type="Pfam" id="PF12688"/>
    </source>
</evidence>
<dbReference type="InterPro" id="IPR011990">
    <property type="entry name" value="TPR-like_helical_dom_sf"/>
</dbReference>
<protein>
    <recommendedName>
        <fullName evidence="1">Tetratrico peptide repeat group 5 domain-containing protein</fullName>
    </recommendedName>
</protein>
<name>A0ABU1J9K6_9MICC</name>
<dbReference type="Gene3D" id="1.25.40.10">
    <property type="entry name" value="Tetratricopeptide repeat domain"/>
    <property type="match status" value="1"/>
</dbReference>
<proteinExistence type="predicted"/>
<keyword evidence="3" id="KW-1185">Reference proteome</keyword>
<evidence type="ECO:0000313" key="2">
    <source>
        <dbReference type="EMBL" id="MDR6269104.1"/>
    </source>
</evidence>
<feature type="domain" description="Tetratrico peptide repeat group 5" evidence="1">
    <location>
        <begin position="43"/>
        <end position="160"/>
    </location>
</feature>
<dbReference type="InterPro" id="IPR041656">
    <property type="entry name" value="TPR_5"/>
</dbReference>
<reference evidence="2 3" key="1">
    <citation type="submission" date="2023-07" db="EMBL/GenBank/DDBJ databases">
        <title>Sequencing the genomes of 1000 actinobacteria strains.</title>
        <authorList>
            <person name="Klenk H.-P."/>
        </authorList>
    </citation>
    <scope>NUCLEOTIDE SEQUENCE [LARGE SCALE GENOMIC DNA]</scope>
    <source>
        <strain evidence="2 3">DSM 14555</strain>
    </source>
</reference>
<dbReference type="Pfam" id="PF12688">
    <property type="entry name" value="TPR_5"/>
    <property type="match status" value="1"/>
</dbReference>
<comment type="caution">
    <text evidence="2">The sequence shown here is derived from an EMBL/GenBank/DDBJ whole genome shotgun (WGS) entry which is preliminary data.</text>
</comment>
<sequence length="163" mass="17983">MSTCSEMLSETEALWARFDELSATEFRAELEALLAQLPTGDPRIAFERGGFFDSTGCPEQAVPWYRQALAEGLAGSERRQVAVQLASSLRNLGELDAAEALLRGELEAPDDEYSPALKSVLALVLVSQGREREAVSTALLALVPYLPRYQRSMTNYARELLED</sequence>
<accession>A0ABU1J9K6</accession>
<organism evidence="2 3">
    <name type="scientific">Arthrobacter russicus</name>
    <dbReference type="NCBI Taxonomy" id="172040"/>
    <lineage>
        <taxon>Bacteria</taxon>
        <taxon>Bacillati</taxon>
        <taxon>Actinomycetota</taxon>
        <taxon>Actinomycetes</taxon>
        <taxon>Micrococcales</taxon>
        <taxon>Micrococcaceae</taxon>
        <taxon>Arthrobacter</taxon>
    </lineage>
</organism>
<dbReference type="Proteomes" id="UP001185069">
    <property type="component" value="Unassembled WGS sequence"/>
</dbReference>